<dbReference type="AlphaFoldDB" id="A0A6A5VM99"/>
<evidence type="ECO:0000313" key="1">
    <source>
        <dbReference type="EMBL" id="KAF1978434.1"/>
    </source>
</evidence>
<name>A0A6A5VM99_9PLEO</name>
<feature type="non-terminal residue" evidence="1">
    <location>
        <position position="79"/>
    </location>
</feature>
<reference evidence="1" key="1">
    <citation type="journal article" date="2020" name="Stud. Mycol.">
        <title>101 Dothideomycetes genomes: a test case for predicting lifestyles and emergence of pathogens.</title>
        <authorList>
            <person name="Haridas S."/>
            <person name="Albert R."/>
            <person name="Binder M."/>
            <person name="Bloem J."/>
            <person name="Labutti K."/>
            <person name="Salamov A."/>
            <person name="Andreopoulos B."/>
            <person name="Baker S."/>
            <person name="Barry K."/>
            <person name="Bills G."/>
            <person name="Bluhm B."/>
            <person name="Cannon C."/>
            <person name="Castanera R."/>
            <person name="Culley D."/>
            <person name="Daum C."/>
            <person name="Ezra D."/>
            <person name="Gonzalez J."/>
            <person name="Henrissat B."/>
            <person name="Kuo A."/>
            <person name="Liang C."/>
            <person name="Lipzen A."/>
            <person name="Lutzoni F."/>
            <person name="Magnuson J."/>
            <person name="Mondo S."/>
            <person name="Nolan M."/>
            <person name="Ohm R."/>
            <person name="Pangilinan J."/>
            <person name="Park H.-J."/>
            <person name="Ramirez L."/>
            <person name="Alfaro M."/>
            <person name="Sun H."/>
            <person name="Tritt A."/>
            <person name="Yoshinaga Y."/>
            <person name="Zwiers L.-H."/>
            <person name="Turgeon B."/>
            <person name="Goodwin S."/>
            <person name="Spatafora J."/>
            <person name="Crous P."/>
            <person name="Grigoriev I."/>
        </authorList>
    </citation>
    <scope>NUCLEOTIDE SEQUENCE</scope>
    <source>
        <strain evidence="1">CBS 107.79</strain>
    </source>
</reference>
<protein>
    <submittedName>
        <fullName evidence="1">Uncharacterized protein</fullName>
    </submittedName>
</protein>
<evidence type="ECO:0000313" key="2">
    <source>
        <dbReference type="Proteomes" id="UP000800036"/>
    </source>
</evidence>
<gene>
    <name evidence="1" type="ORF">BU23DRAFT_416334</name>
</gene>
<dbReference type="Proteomes" id="UP000800036">
    <property type="component" value="Unassembled WGS sequence"/>
</dbReference>
<organism evidence="1 2">
    <name type="scientific">Bimuria novae-zelandiae CBS 107.79</name>
    <dbReference type="NCBI Taxonomy" id="1447943"/>
    <lineage>
        <taxon>Eukaryota</taxon>
        <taxon>Fungi</taxon>
        <taxon>Dikarya</taxon>
        <taxon>Ascomycota</taxon>
        <taxon>Pezizomycotina</taxon>
        <taxon>Dothideomycetes</taxon>
        <taxon>Pleosporomycetidae</taxon>
        <taxon>Pleosporales</taxon>
        <taxon>Massarineae</taxon>
        <taxon>Didymosphaeriaceae</taxon>
        <taxon>Bimuria</taxon>
    </lineage>
</organism>
<sequence length="79" mass="9396">NPYVLAYQYKHYMEEIARHRPASTVHNEVNPYYERLLANHENPPEDTNDNLSRAVRYAKKLHECFYETSQVDMIVAILD</sequence>
<dbReference type="EMBL" id="ML976660">
    <property type="protein sequence ID" value="KAF1978434.1"/>
    <property type="molecule type" value="Genomic_DNA"/>
</dbReference>
<accession>A0A6A5VM99</accession>
<keyword evidence="2" id="KW-1185">Reference proteome</keyword>
<proteinExistence type="predicted"/>
<feature type="non-terminal residue" evidence="1">
    <location>
        <position position="1"/>
    </location>
</feature>
<dbReference type="OrthoDB" id="3775350at2759"/>